<dbReference type="Pfam" id="PF01855">
    <property type="entry name" value="POR_N"/>
    <property type="match status" value="1"/>
</dbReference>
<dbReference type="GO" id="GO:0006979">
    <property type="term" value="P:response to oxidative stress"/>
    <property type="evidence" value="ECO:0007669"/>
    <property type="project" value="TreeGrafter"/>
</dbReference>
<dbReference type="GO" id="GO:0016491">
    <property type="term" value="F:oxidoreductase activity"/>
    <property type="evidence" value="ECO:0007669"/>
    <property type="project" value="UniProtKB-KW"/>
</dbReference>
<dbReference type="InterPro" id="IPR050722">
    <property type="entry name" value="Pyruvate:ferred/Flavod_OxRd"/>
</dbReference>
<evidence type="ECO:0000259" key="2">
    <source>
        <dbReference type="Pfam" id="PF01855"/>
    </source>
</evidence>
<proteinExistence type="predicted"/>
<accession>X1JPS7</accession>
<dbReference type="Gene3D" id="3.40.50.970">
    <property type="match status" value="1"/>
</dbReference>
<dbReference type="PANTHER" id="PTHR32154">
    <property type="entry name" value="PYRUVATE-FLAVODOXIN OXIDOREDUCTASE-RELATED"/>
    <property type="match status" value="1"/>
</dbReference>
<evidence type="ECO:0000313" key="3">
    <source>
        <dbReference type="EMBL" id="GAH83440.1"/>
    </source>
</evidence>
<protein>
    <recommendedName>
        <fullName evidence="2">Pyruvate flavodoxin/ferredoxin oxidoreductase pyrimidine binding domain-containing protein</fullName>
    </recommendedName>
</protein>
<comment type="caution">
    <text evidence="3">The sequence shown here is derived from an EMBL/GenBank/DDBJ whole genome shotgun (WGS) entry which is preliminary data.</text>
</comment>
<evidence type="ECO:0000256" key="1">
    <source>
        <dbReference type="ARBA" id="ARBA00023002"/>
    </source>
</evidence>
<dbReference type="SUPFAM" id="SSF52518">
    <property type="entry name" value="Thiamin diphosphate-binding fold (THDP-binding)"/>
    <property type="match status" value="1"/>
</dbReference>
<gene>
    <name evidence="3" type="ORF">S03H2_68432</name>
</gene>
<dbReference type="PANTHER" id="PTHR32154:SF30">
    <property type="entry name" value="2-OXOACID OXIDOREDUCTASE (FERREDOXIN)"/>
    <property type="match status" value="1"/>
</dbReference>
<organism evidence="3">
    <name type="scientific">marine sediment metagenome</name>
    <dbReference type="NCBI Taxonomy" id="412755"/>
    <lineage>
        <taxon>unclassified sequences</taxon>
        <taxon>metagenomes</taxon>
        <taxon>ecological metagenomes</taxon>
    </lineage>
</organism>
<dbReference type="EMBL" id="BARU01044991">
    <property type="protein sequence ID" value="GAH83440.1"/>
    <property type="molecule type" value="Genomic_DNA"/>
</dbReference>
<reference evidence="3" key="1">
    <citation type="journal article" date="2014" name="Front. Microbiol.">
        <title>High frequency of phylogenetically diverse reductive dehalogenase-homologous genes in deep subseafloor sedimentary metagenomes.</title>
        <authorList>
            <person name="Kawai M."/>
            <person name="Futagami T."/>
            <person name="Toyoda A."/>
            <person name="Takaki Y."/>
            <person name="Nishi S."/>
            <person name="Hori S."/>
            <person name="Arai W."/>
            <person name="Tsubouchi T."/>
            <person name="Morono Y."/>
            <person name="Uchiyama I."/>
            <person name="Ito T."/>
            <person name="Fujiyama A."/>
            <person name="Inagaki F."/>
            <person name="Takami H."/>
        </authorList>
    </citation>
    <scope>NUCLEOTIDE SEQUENCE</scope>
    <source>
        <strain evidence="3">Expedition CK06-06</strain>
    </source>
</reference>
<feature type="non-terminal residue" evidence="3">
    <location>
        <position position="92"/>
    </location>
</feature>
<name>X1JPS7_9ZZZZ</name>
<feature type="domain" description="Pyruvate flavodoxin/ferredoxin oxidoreductase pyrimidine binding" evidence="2">
    <location>
        <begin position="15"/>
        <end position="74"/>
    </location>
</feature>
<sequence>MQKVLLSGNEAVARGAYEAGIRVATAYPGTPSTEILQAVADNYPDIYCEWSVNEKVAVEVAIGASFGGVRSLSAMKHVGLNVAADPFFSLAY</sequence>
<dbReference type="InterPro" id="IPR002880">
    <property type="entry name" value="Pyrv_Fd/Flavodoxin_OxRdtase_N"/>
</dbReference>
<keyword evidence="1" id="KW-0560">Oxidoreductase</keyword>
<dbReference type="InterPro" id="IPR029061">
    <property type="entry name" value="THDP-binding"/>
</dbReference>
<dbReference type="CDD" id="cd07034">
    <property type="entry name" value="TPP_PYR_PFOR_IOR-alpha_like"/>
    <property type="match status" value="1"/>
</dbReference>
<dbReference type="AlphaFoldDB" id="X1JPS7"/>